<protein>
    <submittedName>
        <fullName evidence="2">Uncharacterized protein</fullName>
    </submittedName>
</protein>
<evidence type="ECO:0000256" key="1">
    <source>
        <dbReference type="SAM" id="Phobius"/>
    </source>
</evidence>
<accession>A0A1Z5SX22</accession>
<dbReference type="InParanoid" id="A0A1Z5SX22"/>
<organism evidence="2 3">
    <name type="scientific">Hortaea werneckii EXF-2000</name>
    <dbReference type="NCBI Taxonomy" id="1157616"/>
    <lineage>
        <taxon>Eukaryota</taxon>
        <taxon>Fungi</taxon>
        <taxon>Dikarya</taxon>
        <taxon>Ascomycota</taxon>
        <taxon>Pezizomycotina</taxon>
        <taxon>Dothideomycetes</taxon>
        <taxon>Dothideomycetidae</taxon>
        <taxon>Mycosphaerellales</taxon>
        <taxon>Teratosphaeriaceae</taxon>
        <taxon>Hortaea</taxon>
    </lineage>
</organism>
<proteinExistence type="predicted"/>
<sequence length="142" mass="16271">MAQLRRNHDRYRSLGLRGIHRRLEEFVSVFPSIVTILLTVDMFVYQYDDLVDEGYVTAEDLLRLPPVDNGRVKVQFEWFLHSRLFELLKTSQDGDGQWSIPCETPMVVFRGSPSAGSYTYKGLSLEVESDGTFGDSAFFCGY</sequence>
<dbReference type="AlphaFoldDB" id="A0A1Z5SX22"/>
<comment type="caution">
    <text evidence="2">The sequence shown here is derived from an EMBL/GenBank/DDBJ whole genome shotgun (WGS) entry which is preliminary data.</text>
</comment>
<reference evidence="2 3" key="1">
    <citation type="submission" date="2017-01" db="EMBL/GenBank/DDBJ databases">
        <title>The recent genome duplication of the halophilic yeast Hortaea werneckii: insights from long-read sequencing.</title>
        <authorList>
            <person name="Sinha S."/>
            <person name="Flibotte S."/>
            <person name="Neira M."/>
            <person name="Lenassi M."/>
            <person name="Gostincar C."/>
            <person name="Stajich J.E."/>
            <person name="Nislow C.E."/>
        </authorList>
    </citation>
    <scope>NUCLEOTIDE SEQUENCE [LARGE SCALE GENOMIC DNA]</scope>
    <source>
        <strain evidence="2 3">EXF-2000</strain>
    </source>
</reference>
<evidence type="ECO:0000313" key="3">
    <source>
        <dbReference type="Proteomes" id="UP000194280"/>
    </source>
</evidence>
<dbReference type="OrthoDB" id="3813270at2759"/>
<dbReference type="VEuPathDB" id="FungiDB:BTJ68_12206"/>
<dbReference type="Proteomes" id="UP000194280">
    <property type="component" value="Unassembled WGS sequence"/>
</dbReference>
<feature type="transmembrane region" description="Helical" evidence="1">
    <location>
        <begin position="26"/>
        <end position="45"/>
    </location>
</feature>
<gene>
    <name evidence="2" type="ORF">BTJ68_12206</name>
</gene>
<keyword evidence="1" id="KW-1133">Transmembrane helix</keyword>
<name>A0A1Z5SX22_HORWE</name>
<evidence type="ECO:0000313" key="2">
    <source>
        <dbReference type="EMBL" id="OTA25381.1"/>
    </source>
</evidence>
<keyword evidence="3" id="KW-1185">Reference proteome</keyword>
<dbReference type="EMBL" id="MUNK01000205">
    <property type="protein sequence ID" value="OTA25381.1"/>
    <property type="molecule type" value="Genomic_DNA"/>
</dbReference>
<keyword evidence="1" id="KW-0812">Transmembrane</keyword>
<keyword evidence="1" id="KW-0472">Membrane</keyword>